<evidence type="ECO:0000313" key="1">
    <source>
        <dbReference type="EMBL" id="KAK7499932.1"/>
    </source>
</evidence>
<comment type="caution">
    <text evidence="1">The sequence shown here is derived from an EMBL/GenBank/DDBJ whole genome shotgun (WGS) entry which is preliminary data.</text>
</comment>
<feature type="non-terminal residue" evidence="1">
    <location>
        <position position="1"/>
    </location>
</feature>
<organism evidence="1 2">
    <name type="scientific">Batillaria attramentaria</name>
    <dbReference type="NCBI Taxonomy" id="370345"/>
    <lineage>
        <taxon>Eukaryota</taxon>
        <taxon>Metazoa</taxon>
        <taxon>Spiralia</taxon>
        <taxon>Lophotrochozoa</taxon>
        <taxon>Mollusca</taxon>
        <taxon>Gastropoda</taxon>
        <taxon>Caenogastropoda</taxon>
        <taxon>Sorbeoconcha</taxon>
        <taxon>Cerithioidea</taxon>
        <taxon>Batillariidae</taxon>
        <taxon>Batillaria</taxon>
    </lineage>
</organism>
<name>A0ABD0LLR5_9CAEN</name>
<protein>
    <submittedName>
        <fullName evidence="1">Uncharacterized protein</fullName>
    </submittedName>
</protein>
<gene>
    <name evidence="1" type="ORF">BaRGS_00008780</name>
</gene>
<accession>A0ABD0LLR5</accession>
<sequence>GVSKLSAGFHPTIGIHNHSHCDPRQQRDCVRGTCLSLPTARSRPSDSRRLSVHLLVDEEYLKRRSEEDWPVLCVAATEI</sequence>
<dbReference type="AlphaFoldDB" id="A0ABD0LLR5"/>
<proteinExistence type="predicted"/>
<keyword evidence="2" id="KW-1185">Reference proteome</keyword>
<dbReference type="EMBL" id="JACVVK020000040">
    <property type="protein sequence ID" value="KAK7499932.1"/>
    <property type="molecule type" value="Genomic_DNA"/>
</dbReference>
<dbReference type="Proteomes" id="UP001519460">
    <property type="component" value="Unassembled WGS sequence"/>
</dbReference>
<evidence type="ECO:0000313" key="2">
    <source>
        <dbReference type="Proteomes" id="UP001519460"/>
    </source>
</evidence>
<reference evidence="1 2" key="1">
    <citation type="journal article" date="2023" name="Sci. Data">
        <title>Genome assembly of the Korean intertidal mud-creeper Batillaria attramentaria.</title>
        <authorList>
            <person name="Patra A.K."/>
            <person name="Ho P.T."/>
            <person name="Jun S."/>
            <person name="Lee S.J."/>
            <person name="Kim Y."/>
            <person name="Won Y.J."/>
        </authorList>
    </citation>
    <scope>NUCLEOTIDE SEQUENCE [LARGE SCALE GENOMIC DNA]</scope>
    <source>
        <strain evidence="1">Wonlab-2016</strain>
    </source>
</reference>